<name>A0ABR7M4R8_9BACT</name>
<sequence>MNDFHFADIHCHPNLKTYGHSFNESAEPDPRSNLWYHQSLTPARRLVKNISGISAYSQADFTAMSSGNVKLAFVSLYPFEKGFFINLTGSGGLSAISANLVTGIGYHRVRHLQRHLDYFQDLEREYRFFCDGQRSAPVNGEERSWTMISTTRDLEEVMSAKNRMGVVLSIEGAHVFNTGLGMYGRRTDPDEVKERIRTVKDWAHPPVFITFAHNFYNDLCGHARSLETLGPLVNQWEGLNDGFTDLGVNTLHELLSESNGAPILVDIKHMSLKSRKLYFDILKSDYGQASWLPIIVSHGGITGLKLDGGTTIAGAENLFYRADINFYDEELVEISKSGGLFAIQLDKRRLASRSFLQQAPILATRRKVSTGAILVWAQIQHIAEVLDSHRLPAWDMVSIGSDFDGTINPPEGCLGSMDFSYLGMDLLKLAENYMLQHRGTWKLPENGWIDPGTILQKFGSGNAVSFLDRYFRAYKSLP</sequence>
<comment type="caution">
    <text evidence="1">The sequence shown here is derived from an EMBL/GenBank/DDBJ whole genome shotgun (WGS) entry which is preliminary data.</text>
</comment>
<protein>
    <recommendedName>
        <fullName evidence="3">Peptidase M19</fullName>
    </recommendedName>
</protein>
<dbReference type="InterPro" id="IPR032466">
    <property type="entry name" value="Metal_Hydrolase"/>
</dbReference>
<keyword evidence="2" id="KW-1185">Reference proteome</keyword>
<accession>A0ABR7M4R8</accession>
<gene>
    <name evidence="1" type="ORF">BC349_03450</name>
</gene>
<reference evidence="1 2" key="1">
    <citation type="submission" date="2016-07" db="EMBL/GenBank/DDBJ databases">
        <title>Genome analysis of Flavihumibacter stibioxidans YS-17.</title>
        <authorList>
            <person name="Shi K."/>
            <person name="Han Y."/>
            <person name="Wang G."/>
        </authorList>
    </citation>
    <scope>NUCLEOTIDE SEQUENCE [LARGE SCALE GENOMIC DNA]</scope>
    <source>
        <strain evidence="1 2">YS-17</strain>
    </source>
</reference>
<evidence type="ECO:0000313" key="1">
    <source>
        <dbReference type="EMBL" id="MBC6490010.1"/>
    </source>
</evidence>
<dbReference type="Pfam" id="PF01244">
    <property type="entry name" value="Peptidase_M19"/>
    <property type="match status" value="1"/>
</dbReference>
<evidence type="ECO:0000313" key="2">
    <source>
        <dbReference type="Proteomes" id="UP000765802"/>
    </source>
</evidence>
<dbReference type="SUPFAM" id="SSF51556">
    <property type="entry name" value="Metallo-dependent hydrolases"/>
    <property type="match status" value="1"/>
</dbReference>
<dbReference type="Gene3D" id="3.20.20.140">
    <property type="entry name" value="Metal-dependent hydrolases"/>
    <property type="match status" value="1"/>
</dbReference>
<dbReference type="Proteomes" id="UP000765802">
    <property type="component" value="Unassembled WGS sequence"/>
</dbReference>
<dbReference type="InterPro" id="IPR008257">
    <property type="entry name" value="Pept_M19"/>
</dbReference>
<dbReference type="EMBL" id="MBUA01000001">
    <property type="protein sequence ID" value="MBC6490010.1"/>
    <property type="molecule type" value="Genomic_DNA"/>
</dbReference>
<dbReference type="RefSeq" id="WP_187255339.1">
    <property type="nucleotide sequence ID" value="NZ_JBHULF010000006.1"/>
</dbReference>
<proteinExistence type="predicted"/>
<organism evidence="1 2">
    <name type="scientific">Flavihumibacter stibioxidans</name>
    <dbReference type="NCBI Taxonomy" id="1834163"/>
    <lineage>
        <taxon>Bacteria</taxon>
        <taxon>Pseudomonadati</taxon>
        <taxon>Bacteroidota</taxon>
        <taxon>Chitinophagia</taxon>
        <taxon>Chitinophagales</taxon>
        <taxon>Chitinophagaceae</taxon>
        <taxon>Flavihumibacter</taxon>
    </lineage>
</organism>
<evidence type="ECO:0008006" key="3">
    <source>
        <dbReference type="Google" id="ProtNLM"/>
    </source>
</evidence>